<gene>
    <name evidence="2" type="ORF">L5G33_06785</name>
</gene>
<evidence type="ECO:0000313" key="2">
    <source>
        <dbReference type="EMBL" id="MCF8588175.1"/>
    </source>
</evidence>
<comment type="caution">
    <text evidence="2">The sequence shown here is derived from an EMBL/GenBank/DDBJ whole genome shotgun (WGS) entry which is preliminary data.</text>
</comment>
<dbReference type="EMBL" id="JAKKOR010000005">
    <property type="protein sequence ID" value="MCF8588175.1"/>
    <property type="molecule type" value="Genomic_DNA"/>
</dbReference>
<sequence>MIGEQLSGDIFLREIERAGLAPYVQIVHGLKYPGPVHADIDHALVCANRVLLVDSKYWQAMHWRWFGDAMIGGAGQNQQVRDSGFTHGVAVVRQMFHPIEVGAAVLLHPSSPGTITVDNSMAGTHPPLVAASEGIAPLLDWLRGALPPTQDEYRRLQSQSMRMVLSITDGFTEPFVASTAAPAITPVVPGVDQPSIVRSTLRSTGSEAANIGRWYLNRRRRKHADFQQKASLADARRQQRHATLMQRRQEQVLRMQHDELNSQRPVRKRKMW</sequence>
<dbReference type="Proteomes" id="UP001200110">
    <property type="component" value="Unassembled WGS sequence"/>
</dbReference>
<reference evidence="2 3" key="1">
    <citation type="submission" date="2022-01" db="EMBL/GenBank/DDBJ databases">
        <authorList>
            <person name="Huang Y."/>
        </authorList>
    </citation>
    <scope>NUCLEOTIDE SEQUENCE [LARGE SCALE GENOMIC DNA]</scope>
    <source>
        <strain evidence="2 3">HY366</strain>
    </source>
</reference>
<keyword evidence="3" id="KW-1185">Reference proteome</keyword>
<evidence type="ECO:0000313" key="3">
    <source>
        <dbReference type="Proteomes" id="UP001200110"/>
    </source>
</evidence>
<feature type="region of interest" description="Disordered" evidence="1">
    <location>
        <begin position="253"/>
        <end position="272"/>
    </location>
</feature>
<proteinExistence type="predicted"/>
<accession>A0ABS9IRM3</accession>
<dbReference type="RefSeq" id="WP_236997399.1">
    <property type="nucleotide sequence ID" value="NZ_JAKKOR010000005.1"/>
</dbReference>
<organism evidence="2 3">
    <name type="scientific">Gordonia liuliyuniae</name>
    <dbReference type="NCBI Taxonomy" id="2911517"/>
    <lineage>
        <taxon>Bacteria</taxon>
        <taxon>Bacillati</taxon>
        <taxon>Actinomycetota</taxon>
        <taxon>Actinomycetes</taxon>
        <taxon>Mycobacteriales</taxon>
        <taxon>Gordoniaceae</taxon>
        <taxon>Gordonia</taxon>
    </lineage>
</organism>
<protein>
    <submittedName>
        <fullName evidence="2">NERD domain-containing protein</fullName>
    </submittedName>
</protein>
<name>A0ABS9IRM3_9ACTN</name>
<evidence type="ECO:0000256" key="1">
    <source>
        <dbReference type="SAM" id="MobiDB-lite"/>
    </source>
</evidence>